<comment type="function">
    <text evidence="11">Catalyzes the phosphorylation of the hydroxyl group of 4-methyl-5-beta-hydroxyethylthiazole (THZ).</text>
</comment>
<dbReference type="PRINTS" id="PR01099">
    <property type="entry name" value="HYETHTZKNASE"/>
</dbReference>
<dbReference type="NCBIfam" id="TIGR00694">
    <property type="entry name" value="thiM"/>
    <property type="match status" value="1"/>
</dbReference>
<dbReference type="UniPathway" id="UPA00060">
    <property type="reaction ID" value="UER00139"/>
</dbReference>
<dbReference type="NCBIfam" id="NF006830">
    <property type="entry name" value="PRK09355.1"/>
    <property type="match status" value="1"/>
</dbReference>
<comment type="catalytic activity">
    <reaction evidence="1 11">
        <text>5-(2-hydroxyethyl)-4-methylthiazole + ATP = 4-methyl-5-(2-phosphooxyethyl)-thiazole + ADP + H(+)</text>
        <dbReference type="Rhea" id="RHEA:24212"/>
        <dbReference type="ChEBI" id="CHEBI:15378"/>
        <dbReference type="ChEBI" id="CHEBI:17957"/>
        <dbReference type="ChEBI" id="CHEBI:30616"/>
        <dbReference type="ChEBI" id="CHEBI:58296"/>
        <dbReference type="ChEBI" id="CHEBI:456216"/>
        <dbReference type="EC" id="2.7.1.50"/>
    </reaction>
</comment>
<dbReference type="GO" id="GO:0005524">
    <property type="term" value="F:ATP binding"/>
    <property type="evidence" value="ECO:0007669"/>
    <property type="project" value="UniProtKB-UniRule"/>
</dbReference>
<keyword evidence="4 11" id="KW-0808">Transferase</keyword>
<evidence type="ECO:0000256" key="6">
    <source>
        <dbReference type="ARBA" id="ARBA00022741"/>
    </source>
</evidence>
<dbReference type="GO" id="GO:0009229">
    <property type="term" value="P:thiamine diphosphate biosynthetic process"/>
    <property type="evidence" value="ECO:0007669"/>
    <property type="project" value="UniProtKB-UniRule"/>
</dbReference>
<comment type="cofactor">
    <cofactor evidence="2 11">
        <name>Mg(2+)</name>
        <dbReference type="ChEBI" id="CHEBI:18420"/>
    </cofactor>
</comment>
<evidence type="ECO:0000256" key="7">
    <source>
        <dbReference type="ARBA" id="ARBA00022777"/>
    </source>
</evidence>
<sequence>MIGENLVNVRHTHPLIHNITNYVTVNDVANVLLATGASPIMADDMEEMDDIVSICQALVINTGTLNQRTIASMLYAGKKSNELQHVTVLDPVGVGASRLRSRTAEAFVQEVRFDAIKGNISEIKSLFLGTNSTSGVDANSVDSVTEENKIEMATIIKKIAQEMQTIIIATGAIDIVADANKAYLITNGRPEMSYVTGTGCQLGALVTAFITANQDNALEAAAEAVMMMGIAGELAWSSQAGNITYRNHMIDEIFKMTPETITQYANYEVI</sequence>
<feature type="binding site" evidence="11">
    <location>
        <position position="117"/>
    </location>
    <ligand>
        <name>ATP</name>
        <dbReference type="ChEBI" id="CHEBI:30616"/>
    </ligand>
</feature>
<protein>
    <recommendedName>
        <fullName evidence="11">Hydroxyethylthiazole kinase</fullName>
        <ecNumber evidence="11">2.7.1.50</ecNumber>
    </recommendedName>
    <alternativeName>
        <fullName evidence="11">4-methyl-5-beta-hydroxyethylthiazole kinase</fullName>
        <shortName evidence="11">TH kinase</shortName>
        <shortName evidence="11">Thz kinase</shortName>
    </alternativeName>
</protein>
<proteinExistence type="inferred from homology"/>
<dbReference type="AlphaFoldDB" id="A0A1H9KYK7"/>
<feature type="binding site" evidence="11">
    <location>
        <position position="197"/>
    </location>
    <ligand>
        <name>substrate</name>
    </ligand>
</feature>
<name>A0A1H9KYK7_9LACT</name>
<keyword evidence="9 11" id="KW-0460">Magnesium</keyword>
<dbReference type="HAMAP" id="MF_00228">
    <property type="entry name" value="Thz_kinase"/>
    <property type="match status" value="1"/>
</dbReference>
<dbReference type="Gene3D" id="3.40.1190.20">
    <property type="match status" value="1"/>
</dbReference>
<evidence type="ECO:0000256" key="2">
    <source>
        <dbReference type="ARBA" id="ARBA00001946"/>
    </source>
</evidence>
<dbReference type="SUPFAM" id="SSF53613">
    <property type="entry name" value="Ribokinase-like"/>
    <property type="match status" value="1"/>
</dbReference>
<dbReference type="InterPro" id="IPR000417">
    <property type="entry name" value="Hyethyz_kinase"/>
</dbReference>
<dbReference type="Proteomes" id="UP000198556">
    <property type="component" value="Unassembled WGS sequence"/>
</dbReference>
<evidence type="ECO:0000313" key="13">
    <source>
        <dbReference type="Proteomes" id="UP000198556"/>
    </source>
</evidence>
<accession>A0A1H9KYK7</accession>
<dbReference type="GO" id="GO:0000287">
    <property type="term" value="F:magnesium ion binding"/>
    <property type="evidence" value="ECO:0007669"/>
    <property type="project" value="UniProtKB-UniRule"/>
</dbReference>
<evidence type="ECO:0000313" key="12">
    <source>
        <dbReference type="EMBL" id="SER04158.1"/>
    </source>
</evidence>
<keyword evidence="10 11" id="KW-0784">Thiamine biosynthesis</keyword>
<dbReference type="OrthoDB" id="9778146at2"/>
<keyword evidence="5 11" id="KW-0479">Metal-binding</keyword>
<feature type="binding site" evidence="11">
    <location>
        <position position="41"/>
    </location>
    <ligand>
        <name>substrate</name>
    </ligand>
</feature>
<feature type="binding site" evidence="11">
    <location>
        <position position="170"/>
    </location>
    <ligand>
        <name>ATP</name>
        <dbReference type="ChEBI" id="CHEBI:30616"/>
    </ligand>
</feature>
<dbReference type="EMBL" id="FOGF01000016">
    <property type="protein sequence ID" value="SER04158.1"/>
    <property type="molecule type" value="Genomic_DNA"/>
</dbReference>
<dbReference type="RefSeq" id="WP_089746590.1">
    <property type="nucleotide sequence ID" value="NZ_FOGF01000016.1"/>
</dbReference>
<dbReference type="PIRSF" id="PIRSF000513">
    <property type="entry name" value="Thz_kinase"/>
    <property type="match status" value="1"/>
</dbReference>
<evidence type="ECO:0000256" key="8">
    <source>
        <dbReference type="ARBA" id="ARBA00022840"/>
    </source>
</evidence>
<evidence type="ECO:0000256" key="5">
    <source>
        <dbReference type="ARBA" id="ARBA00022723"/>
    </source>
</evidence>
<dbReference type="Pfam" id="PF02110">
    <property type="entry name" value="HK"/>
    <property type="match status" value="1"/>
</dbReference>
<keyword evidence="8 11" id="KW-0067">ATP-binding</keyword>
<dbReference type="STRING" id="137733.SAMN05421767_11618"/>
<dbReference type="EC" id="2.7.1.50" evidence="11"/>
<keyword evidence="6 11" id="KW-0547">Nucleotide-binding</keyword>
<dbReference type="GO" id="GO:0009228">
    <property type="term" value="P:thiamine biosynthetic process"/>
    <property type="evidence" value="ECO:0007669"/>
    <property type="project" value="UniProtKB-KW"/>
</dbReference>
<gene>
    <name evidence="11" type="primary">thiM</name>
    <name evidence="12" type="ORF">SAMN05421767_11618</name>
</gene>
<organism evidence="12 13">
    <name type="scientific">Granulicatella balaenopterae</name>
    <dbReference type="NCBI Taxonomy" id="137733"/>
    <lineage>
        <taxon>Bacteria</taxon>
        <taxon>Bacillati</taxon>
        <taxon>Bacillota</taxon>
        <taxon>Bacilli</taxon>
        <taxon>Lactobacillales</taxon>
        <taxon>Carnobacteriaceae</taxon>
        <taxon>Granulicatella</taxon>
    </lineage>
</organism>
<dbReference type="CDD" id="cd01170">
    <property type="entry name" value="THZ_kinase"/>
    <property type="match status" value="1"/>
</dbReference>
<keyword evidence="7 11" id="KW-0418">Kinase</keyword>
<evidence type="ECO:0000256" key="3">
    <source>
        <dbReference type="ARBA" id="ARBA00004868"/>
    </source>
</evidence>
<reference evidence="12 13" key="1">
    <citation type="submission" date="2016-10" db="EMBL/GenBank/DDBJ databases">
        <authorList>
            <person name="de Groot N.N."/>
        </authorList>
    </citation>
    <scope>NUCLEOTIDE SEQUENCE [LARGE SCALE GENOMIC DNA]</scope>
    <source>
        <strain evidence="12 13">DSM 15827</strain>
    </source>
</reference>
<keyword evidence="13" id="KW-1185">Reference proteome</keyword>
<dbReference type="GO" id="GO:0004417">
    <property type="term" value="F:hydroxyethylthiazole kinase activity"/>
    <property type="evidence" value="ECO:0007669"/>
    <property type="project" value="UniProtKB-UniRule"/>
</dbReference>
<evidence type="ECO:0000256" key="10">
    <source>
        <dbReference type="ARBA" id="ARBA00022977"/>
    </source>
</evidence>
<evidence type="ECO:0000256" key="11">
    <source>
        <dbReference type="HAMAP-Rule" id="MF_00228"/>
    </source>
</evidence>
<evidence type="ECO:0000256" key="9">
    <source>
        <dbReference type="ARBA" id="ARBA00022842"/>
    </source>
</evidence>
<dbReference type="InterPro" id="IPR029056">
    <property type="entry name" value="Ribokinase-like"/>
</dbReference>
<evidence type="ECO:0000256" key="4">
    <source>
        <dbReference type="ARBA" id="ARBA00022679"/>
    </source>
</evidence>
<evidence type="ECO:0000256" key="1">
    <source>
        <dbReference type="ARBA" id="ARBA00001771"/>
    </source>
</evidence>
<comment type="similarity">
    <text evidence="11">Belongs to the Thz kinase family.</text>
</comment>
<comment type="pathway">
    <text evidence="3 11">Cofactor biosynthesis; thiamine diphosphate biosynthesis; 4-methyl-5-(2-phosphoethyl)-thiazole from 5-(2-hydroxyethyl)-4-methylthiazole: step 1/1.</text>
</comment>